<keyword evidence="2" id="KW-0808">Transferase</keyword>
<sequence length="685" mass="74221">MASPTETIQQLSANAKAFGSEPLLALPDGTILDISHGYSPLLARFTLEDKAAKGLRKRKAGEKPETPIYFTALELVRDNKVLVLTGGGKTTFAKHLSYRLATSGFRDGEVVIRNELGDAREERWEAAGVRPCYFPVDGAENLRSVVRDVVPGLLKAEDAEGVLVILDGIEKAGDDGASLLLDTIELVGDQEDVRLLLLGESSYCERLLLPSGVARHSLLPLLQAQRRATVSKHLGMNPSVADVGTGAAAANPSLFAVALQVKHPGHQEEDLIDAWLSSVAPEPTLQAKLTEEAYEHIVGARDFDSATRKLARISGRVLLCSAVQRLLAARHLASLPPKTAIDLFRSNPITSQPVIRSCLARLTVVQKSDALVEGLIGGPAPASQRGALLVADTLPPTSPFHPQIADIILEIIVGGTLSASERARAGRVLSRLGDPRDLTALTLIPAGTFVMGSDDHPNSNPVVRDIYVGEFRIGVYPVVNRDYLAFVRDTGRDWLSPDQDDAERRNAPATDVTWLDARAYCVWLTSRWRESGRISEKEEVRLPTEAEWERAARGDEHGDGGAVFPWGVGWRDDAVNSDELSLNDKCAVGMFPAGLSPYGCHDVAGNVWEWCSTLWGEDMAEPALRYPWRGDDGREDPDAPGHVRRVLRGGCFSSPAAKANCTYRGSLEPGGFWRGNGFRVVVALV</sequence>
<feature type="domain" description="Sulfatase-modifying factor enzyme-like" evidence="1">
    <location>
        <begin position="440"/>
        <end position="681"/>
    </location>
</feature>
<dbReference type="GO" id="GO:0016301">
    <property type="term" value="F:kinase activity"/>
    <property type="evidence" value="ECO:0007669"/>
    <property type="project" value="UniProtKB-KW"/>
</dbReference>
<dbReference type="InterPro" id="IPR042095">
    <property type="entry name" value="SUMF_sf"/>
</dbReference>
<dbReference type="InterPro" id="IPR005532">
    <property type="entry name" value="SUMF_dom"/>
</dbReference>
<accession>A0A8H6JRE4</accession>
<protein>
    <submittedName>
        <fullName evidence="2">Serine/threonine-protein kinase pkn1</fullName>
    </submittedName>
</protein>
<keyword evidence="3" id="KW-1185">Reference proteome</keyword>
<dbReference type="Pfam" id="PF03781">
    <property type="entry name" value="FGE-sulfatase"/>
    <property type="match status" value="1"/>
</dbReference>
<keyword evidence="2" id="KW-0418">Kinase</keyword>
<dbReference type="SUPFAM" id="SSF56436">
    <property type="entry name" value="C-type lectin-like"/>
    <property type="match status" value="1"/>
</dbReference>
<comment type="caution">
    <text evidence="2">The sequence shown here is derived from an EMBL/GenBank/DDBJ whole genome shotgun (WGS) entry which is preliminary data.</text>
</comment>
<dbReference type="Proteomes" id="UP000652219">
    <property type="component" value="Unassembled WGS sequence"/>
</dbReference>
<dbReference type="Gene3D" id="3.90.1580.10">
    <property type="entry name" value="paralog of FGE (formylglycine-generating enzyme)"/>
    <property type="match status" value="1"/>
</dbReference>
<dbReference type="PANTHER" id="PTHR23150:SF19">
    <property type="entry name" value="FORMYLGLYCINE-GENERATING ENZYME"/>
    <property type="match status" value="1"/>
</dbReference>
<reference evidence="2 3" key="1">
    <citation type="journal article" date="2020" name="Phytopathology">
        <title>Genome Sequence Resources of Colletotrichum truncatum, C. plurivorum, C. musicola, and C. sojae: Four Species Pathogenic to Soybean (Glycine max).</title>
        <authorList>
            <person name="Rogerio F."/>
            <person name="Boufleur T.R."/>
            <person name="Ciampi-Guillardi M."/>
            <person name="Sukno S.A."/>
            <person name="Thon M.R."/>
            <person name="Massola Junior N.S."/>
            <person name="Baroncelli R."/>
        </authorList>
    </citation>
    <scope>NUCLEOTIDE SEQUENCE [LARGE SCALE GENOMIC DNA]</scope>
    <source>
        <strain evidence="2 3">LFN0009</strain>
    </source>
</reference>
<dbReference type="InterPro" id="IPR051043">
    <property type="entry name" value="Sulfatase_Mod_Factor_Kinase"/>
</dbReference>
<evidence type="ECO:0000313" key="3">
    <source>
        <dbReference type="Proteomes" id="UP000652219"/>
    </source>
</evidence>
<dbReference type="AlphaFoldDB" id="A0A8H6JRE4"/>
<evidence type="ECO:0000259" key="1">
    <source>
        <dbReference type="Pfam" id="PF03781"/>
    </source>
</evidence>
<dbReference type="SUPFAM" id="SSF52540">
    <property type="entry name" value="P-loop containing nucleoside triphosphate hydrolases"/>
    <property type="match status" value="1"/>
</dbReference>
<dbReference type="GO" id="GO:0120147">
    <property type="term" value="F:formylglycine-generating oxidase activity"/>
    <property type="evidence" value="ECO:0007669"/>
    <property type="project" value="TreeGrafter"/>
</dbReference>
<name>A0A8H6JRE4_9PEZI</name>
<dbReference type="EMBL" id="WIGN01000021">
    <property type="protein sequence ID" value="KAF6817440.1"/>
    <property type="molecule type" value="Genomic_DNA"/>
</dbReference>
<proteinExistence type="predicted"/>
<dbReference type="InterPro" id="IPR027417">
    <property type="entry name" value="P-loop_NTPase"/>
</dbReference>
<organism evidence="2 3">
    <name type="scientific">Colletotrichum sojae</name>
    <dbReference type="NCBI Taxonomy" id="2175907"/>
    <lineage>
        <taxon>Eukaryota</taxon>
        <taxon>Fungi</taxon>
        <taxon>Dikarya</taxon>
        <taxon>Ascomycota</taxon>
        <taxon>Pezizomycotina</taxon>
        <taxon>Sordariomycetes</taxon>
        <taxon>Hypocreomycetidae</taxon>
        <taxon>Glomerellales</taxon>
        <taxon>Glomerellaceae</taxon>
        <taxon>Colletotrichum</taxon>
        <taxon>Colletotrichum orchidearum species complex</taxon>
    </lineage>
</organism>
<gene>
    <name evidence="2" type="ORF">CSOJ01_02362</name>
</gene>
<dbReference type="InterPro" id="IPR016187">
    <property type="entry name" value="CTDL_fold"/>
</dbReference>
<evidence type="ECO:0000313" key="2">
    <source>
        <dbReference type="EMBL" id="KAF6817440.1"/>
    </source>
</evidence>
<dbReference type="PANTHER" id="PTHR23150">
    <property type="entry name" value="SULFATASE MODIFYING FACTOR 1, 2"/>
    <property type="match status" value="1"/>
</dbReference>